<dbReference type="PRINTS" id="PR00506">
    <property type="entry name" value="D21N6MTFRASE"/>
</dbReference>
<dbReference type="Pfam" id="PF01555">
    <property type="entry name" value="N6_N4_Mtase"/>
    <property type="match status" value="1"/>
</dbReference>
<evidence type="ECO:0000256" key="4">
    <source>
        <dbReference type="ARBA" id="ARBA00022679"/>
    </source>
</evidence>
<keyword evidence="5" id="KW-0949">S-adenosyl-L-methionine</keyword>
<dbReference type="InterPro" id="IPR029063">
    <property type="entry name" value="SAM-dependent_MTases_sf"/>
</dbReference>
<keyword evidence="9" id="KW-1185">Reference proteome</keyword>
<dbReference type="SUPFAM" id="SSF53335">
    <property type="entry name" value="S-adenosyl-L-methionine-dependent methyltransferases"/>
    <property type="match status" value="1"/>
</dbReference>
<evidence type="ECO:0000259" key="7">
    <source>
        <dbReference type="Pfam" id="PF01555"/>
    </source>
</evidence>
<accession>A0ABV7E0H0</accession>
<dbReference type="InterPro" id="IPR002295">
    <property type="entry name" value="N4/N6-MTase_EcoPI_Mod-like"/>
</dbReference>
<dbReference type="EMBL" id="JBHRST010000001">
    <property type="protein sequence ID" value="MFC3096184.1"/>
    <property type="molecule type" value="Genomic_DNA"/>
</dbReference>
<evidence type="ECO:0000256" key="2">
    <source>
        <dbReference type="ARBA" id="ARBA00011900"/>
    </source>
</evidence>
<evidence type="ECO:0000256" key="6">
    <source>
        <dbReference type="ARBA" id="ARBA00047942"/>
    </source>
</evidence>
<dbReference type="PROSITE" id="PS00092">
    <property type="entry name" value="N6_MTASE"/>
    <property type="match status" value="1"/>
</dbReference>
<evidence type="ECO:0000256" key="3">
    <source>
        <dbReference type="ARBA" id="ARBA00022603"/>
    </source>
</evidence>
<evidence type="ECO:0000313" key="9">
    <source>
        <dbReference type="Proteomes" id="UP001595456"/>
    </source>
</evidence>
<evidence type="ECO:0000313" key="8">
    <source>
        <dbReference type="EMBL" id="MFC3096184.1"/>
    </source>
</evidence>
<keyword evidence="3 8" id="KW-0489">Methyltransferase</keyword>
<dbReference type="PIRSF" id="PIRSF015855">
    <property type="entry name" value="TypeIII_Mtase_mKpnI"/>
    <property type="match status" value="1"/>
</dbReference>
<dbReference type="Proteomes" id="UP001595456">
    <property type="component" value="Unassembled WGS sequence"/>
</dbReference>
<feature type="domain" description="DNA methylase N-4/N-6" evidence="7">
    <location>
        <begin position="121"/>
        <end position="494"/>
    </location>
</feature>
<organism evidence="8 9">
    <name type="scientific">Alteraurantiacibacter palmitatis</name>
    <dbReference type="NCBI Taxonomy" id="2054628"/>
    <lineage>
        <taxon>Bacteria</taxon>
        <taxon>Pseudomonadati</taxon>
        <taxon>Pseudomonadota</taxon>
        <taxon>Alphaproteobacteria</taxon>
        <taxon>Sphingomonadales</taxon>
        <taxon>Erythrobacteraceae</taxon>
        <taxon>Alteraurantiacibacter</taxon>
    </lineage>
</organism>
<dbReference type="EC" id="2.1.1.72" evidence="2"/>
<dbReference type="GO" id="GO:0008168">
    <property type="term" value="F:methyltransferase activity"/>
    <property type="evidence" value="ECO:0007669"/>
    <property type="project" value="UniProtKB-KW"/>
</dbReference>
<protein>
    <recommendedName>
        <fullName evidence="2">site-specific DNA-methyltransferase (adenine-specific)</fullName>
        <ecNumber evidence="2">2.1.1.72</ecNumber>
    </recommendedName>
</protein>
<keyword evidence="4 8" id="KW-0808">Transferase</keyword>
<evidence type="ECO:0000256" key="5">
    <source>
        <dbReference type="ARBA" id="ARBA00022691"/>
    </source>
</evidence>
<evidence type="ECO:0000256" key="1">
    <source>
        <dbReference type="ARBA" id="ARBA00006594"/>
    </source>
</evidence>
<dbReference type="RefSeq" id="WP_336924689.1">
    <property type="nucleotide sequence ID" value="NZ_JBANRO010000002.1"/>
</dbReference>
<dbReference type="InterPro" id="IPR002052">
    <property type="entry name" value="DNA_methylase_N6_adenine_CS"/>
</dbReference>
<sequence>MDKMKMHSPDLSQDNVAKIRALFPDCVTEAVDEQGNIRLAVDFDQLRQTLSDHIVEGPQERYRLDWPGKREALLTANAPIAKTLRPCREESVDFDTTQNLFIEGDNLDALKLLQESYLGKIKLIYIDPPYNTGSDFIYEDDFAEDYREYLVRSNQAGDDGKLIANTDSNGRFHSDWLSMMYSRLKLARNLLASDGAIFASIDDNESANLKRLLDEVFGEQNFIDTVAVEMSTTSGPKTVNAQQGQIVKNVEFVHIYRKSEKFDQLRHIPLLDGISSFDTHYSVFMHDDGSIGSLADELSADPQILADIERYKLMDRGSFSIKNIDKLLAMSPAANAFIEAHLQQIARVDRPPVSAEGQITQVGRWVPFEVDHRTYFLTTLSNGTLQALMPLSLNFRMSDDYKPRFGRSVIRGDLWKGFHQDMGNVAKEGGMPFPSGKKPVRLITQLIKWANNSRDGVVLDFFAGSGTTAHAVLAQNAADGGSRKFIMVQLPEEINASTKEGKAAAQLCRENGLEPVLSEMSKERIRRAGSSVIEGECHKDWNRDVGFRVLKIDSSNMSDVYYRPDEVSQDELFGQVDSVKPDRTGEDLLFQVLLDWGVELTLSINRETLHDKTVYSVDGNALIACFDTGVTDELVKEIAARAPLRAVFRDTSFARDADRINAEQLFRQLSPGTELKAI</sequence>
<comment type="catalytic activity">
    <reaction evidence="6">
        <text>a 2'-deoxyadenosine in DNA + S-adenosyl-L-methionine = an N(6)-methyl-2'-deoxyadenosine in DNA + S-adenosyl-L-homocysteine + H(+)</text>
        <dbReference type="Rhea" id="RHEA:15197"/>
        <dbReference type="Rhea" id="RHEA-COMP:12418"/>
        <dbReference type="Rhea" id="RHEA-COMP:12419"/>
        <dbReference type="ChEBI" id="CHEBI:15378"/>
        <dbReference type="ChEBI" id="CHEBI:57856"/>
        <dbReference type="ChEBI" id="CHEBI:59789"/>
        <dbReference type="ChEBI" id="CHEBI:90615"/>
        <dbReference type="ChEBI" id="CHEBI:90616"/>
        <dbReference type="EC" id="2.1.1.72"/>
    </reaction>
</comment>
<gene>
    <name evidence="8" type="ORF">ACFODU_00020</name>
</gene>
<dbReference type="InterPro" id="IPR002941">
    <property type="entry name" value="DNA_methylase_N4/N6"/>
</dbReference>
<name>A0ABV7E0H0_9SPHN</name>
<proteinExistence type="inferred from homology"/>
<reference evidence="9" key="1">
    <citation type="journal article" date="2019" name="Int. J. Syst. Evol. Microbiol.">
        <title>The Global Catalogue of Microorganisms (GCM) 10K type strain sequencing project: providing services to taxonomists for standard genome sequencing and annotation.</title>
        <authorList>
            <consortium name="The Broad Institute Genomics Platform"/>
            <consortium name="The Broad Institute Genome Sequencing Center for Infectious Disease"/>
            <person name="Wu L."/>
            <person name="Ma J."/>
        </authorList>
    </citation>
    <scope>NUCLEOTIDE SEQUENCE [LARGE SCALE GENOMIC DNA]</scope>
    <source>
        <strain evidence="9">KCTC 52607</strain>
    </source>
</reference>
<comment type="similarity">
    <text evidence="1">Belongs to the N(4)/N(6)-methyltransferase family.</text>
</comment>
<comment type="caution">
    <text evidence="8">The sequence shown here is derived from an EMBL/GenBank/DDBJ whole genome shotgun (WGS) entry which is preliminary data.</text>
</comment>
<dbReference type="GO" id="GO:0032259">
    <property type="term" value="P:methylation"/>
    <property type="evidence" value="ECO:0007669"/>
    <property type="project" value="UniProtKB-KW"/>
</dbReference>
<dbReference type="Gene3D" id="3.40.50.150">
    <property type="entry name" value="Vaccinia Virus protein VP39"/>
    <property type="match status" value="2"/>
</dbReference>